<evidence type="ECO:0000259" key="2">
    <source>
        <dbReference type="Pfam" id="PF02308"/>
    </source>
</evidence>
<dbReference type="AlphaFoldDB" id="A0A4R1PMV7"/>
<feature type="transmembrane region" description="Helical" evidence="1">
    <location>
        <begin position="235"/>
        <end position="256"/>
    </location>
</feature>
<organism evidence="4 5">
    <name type="scientific">Azotobacter chroococcum</name>
    <dbReference type="NCBI Taxonomy" id="353"/>
    <lineage>
        <taxon>Bacteria</taxon>
        <taxon>Pseudomonadati</taxon>
        <taxon>Pseudomonadota</taxon>
        <taxon>Gammaproteobacteria</taxon>
        <taxon>Pseudomonadales</taxon>
        <taxon>Pseudomonadaceae</taxon>
        <taxon>Azotobacter</taxon>
    </lineage>
</organism>
<dbReference type="Pfam" id="PF13194">
    <property type="entry name" value="DUF4010"/>
    <property type="match status" value="1"/>
</dbReference>
<gene>
    <name evidence="4" type="ORF">EV691_107153</name>
</gene>
<keyword evidence="1" id="KW-1133">Transmembrane helix</keyword>
<keyword evidence="1" id="KW-0812">Transmembrane</keyword>
<keyword evidence="1" id="KW-0472">Membrane</keyword>
<feature type="transmembrane region" description="Helical" evidence="1">
    <location>
        <begin position="370"/>
        <end position="390"/>
    </location>
</feature>
<feature type="domain" description="MgtC/SapB/SrpB/YhiD N-terminal" evidence="2">
    <location>
        <begin position="11"/>
        <end position="137"/>
    </location>
</feature>
<evidence type="ECO:0000313" key="5">
    <source>
        <dbReference type="Proteomes" id="UP000295169"/>
    </source>
</evidence>
<feature type="transmembrane region" description="Helical" evidence="1">
    <location>
        <begin position="338"/>
        <end position="358"/>
    </location>
</feature>
<evidence type="ECO:0000256" key="1">
    <source>
        <dbReference type="SAM" id="Phobius"/>
    </source>
</evidence>
<dbReference type="Proteomes" id="UP000295169">
    <property type="component" value="Unassembled WGS sequence"/>
</dbReference>
<feature type="transmembrane region" description="Helical" evidence="1">
    <location>
        <begin position="63"/>
        <end position="82"/>
    </location>
</feature>
<name>A0A4R1PMV7_9GAMM</name>
<dbReference type="EMBL" id="SMMU01000007">
    <property type="protein sequence ID" value="TCL32622.1"/>
    <property type="molecule type" value="Genomic_DNA"/>
</dbReference>
<dbReference type="InterPro" id="IPR025105">
    <property type="entry name" value="DUF4010"/>
</dbReference>
<dbReference type="Pfam" id="PF02308">
    <property type="entry name" value="MgtC"/>
    <property type="match status" value="1"/>
</dbReference>
<sequence length="419" mass="44286">MPSNLDVLLDLAVALAVGLLIGTERGWSARDIDDSHLAAGIRTFGLTGLLGGMAALFGEQLGMAAWIVLLLVFGLLLVAGYLGDLRNTGDQGMTSEIAMLLTFLLGSLAQTEEHQALAAAGAVVVALLLSLKEALHTTLRRLTAQELSGMLKLLFISVVLLPVLPNRGYGPWQAFNPYETWWMVVLIAAIGFAAYIAIRLVGTRHGLLLTSLLGGMVSSTAMTLTLSRLHREVQLHRLLACGLLATSALMFPRVLLEVGVINPALLGSLLWPMGVTTLVYAGGALFHYYGSRRESATDGEPPLQNPFELGPALRFAALLVLILFLVEAGRYWLGDAGVYLVALLAGLADVDAITLSLARNALGELDNRVAIQGIFLAAMSNSLVKGGLIAMVGGPRLALLSLPVIAAGLLAGLATLWLQ</sequence>
<protein>
    <submittedName>
        <fullName evidence="4">Uncharacterized membrane protein (DUF4010 family)</fullName>
    </submittedName>
</protein>
<feature type="transmembrane region" description="Helical" evidence="1">
    <location>
        <begin position="35"/>
        <end position="57"/>
    </location>
</feature>
<feature type="transmembrane region" description="Helical" evidence="1">
    <location>
        <begin position="207"/>
        <end position="229"/>
    </location>
</feature>
<feature type="transmembrane region" description="Helical" evidence="1">
    <location>
        <begin position="268"/>
        <end position="289"/>
    </location>
</feature>
<dbReference type="PANTHER" id="PTHR39084">
    <property type="entry name" value="MEMBRANE PROTEIN-RELATED"/>
    <property type="match status" value="1"/>
</dbReference>
<feature type="transmembrane region" description="Helical" evidence="1">
    <location>
        <begin position="147"/>
        <end position="165"/>
    </location>
</feature>
<evidence type="ECO:0000259" key="3">
    <source>
        <dbReference type="Pfam" id="PF13194"/>
    </source>
</evidence>
<feature type="transmembrane region" description="Helical" evidence="1">
    <location>
        <begin position="6"/>
        <end position="23"/>
    </location>
</feature>
<accession>A0A4R1PMV7</accession>
<dbReference type="PANTHER" id="PTHR39084:SF1">
    <property type="entry name" value="DUF4010 DOMAIN-CONTAINING PROTEIN"/>
    <property type="match status" value="1"/>
</dbReference>
<feature type="transmembrane region" description="Helical" evidence="1">
    <location>
        <begin position="309"/>
        <end position="326"/>
    </location>
</feature>
<dbReference type="RefSeq" id="WP_131302186.1">
    <property type="nucleotide sequence ID" value="NZ_JBHLST010000116.1"/>
</dbReference>
<feature type="transmembrane region" description="Helical" evidence="1">
    <location>
        <begin position="180"/>
        <end position="198"/>
    </location>
</feature>
<proteinExistence type="predicted"/>
<feature type="domain" description="DUF4010" evidence="3">
    <location>
        <begin position="185"/>
        <end position="393"/>
    </location>
</feature>
<dbReference type="InterPro" id="IPR049177">
    <property type="entry name" value="MgtC_SapB_SrpB_YhiD_N"/>
</dbReference>
<comment type="caution">
    <text evidence="4">The sequence shown here is derived from an EMBL/GenBank/DDBJ whole genome shotgun (WGS) entry which is preliminary data.</text>
</comment>
<feature type="transmembrane region" description="Helical" evidence="1">
    <location>
        <begin position="397"/>
        <end position="418"/>
    </location>
</feature>
<reference evidence="4 5" key="1">
    <citation type="submission" date="2019-03" db="EMBL/GenBank/DDBJ databases">
        <title>Genomic Encyclopedia of Type Strains, Phase IV (KMG-IV): sequencing the most valuable type-strain genomes for metagenomic binning, comparative biology and taxonomic classification.</title>
        <authorList>
            <person name="Goeker M."/>
        </authorList>
    </citation>
    <scope>NUCLEOTIDE SEQUENCE [LARGE SCALE GENOMIC DNA]</scope>
    <source>
        <strain evidence="4 5">DSM 2286</strain>
    </source>
</reference>
<evidence type="ECO:0000313" key="4">
    <source>
        <dbReference type="EMBL" id="TCL32622.1"/>
    </source>
</evidence>